<dbReference type="PANTHER" id="PTHR43591">
    <property type="entry name" value="METHYLTRANSFERASE"/>
    <property type="match status" value="1"/>
</dbReference>
<dbReference type="OMA" id="ETHIDLC"/>
<reference evidence="2" key="1">
    <citation type="submission" date="2020-05" db="UniProtKB">
        <authorList>
            <consortium name="EnsemblMetazoa"/>
        </authorList>
    </citation>
    <scope>IDENTIFICATION</scope>
    <source>
        <strain evidence="2">BB02</strain>
    </source>
</reference>
<evidence type="ECO:0000313" key="2">
    <source>
        <dbReference type="EnsemblMetazoa" id="BGLB028542-PA"/>
    </source>
</evidence>
<evidence type="ECO:0000259" key="1">
    <source>
        <dbReference type="Pfam" id="PF08241"/>
    </source>
</evidence>
<dbReference type="VEuPathDB" id="VectorBase:BGLB028542"/>
<dbReference type="GeneID" id="106071645"/>
<dbReference type="InterPro" id="IPR029063">
    <property type="entry name" value="SAM-dependent_MTases_sf"/>
</dbReference>
<dbReference type="RefSeq" id="XP_013087255.1">
    <property type="nucleotide sequence ID" value="XM_013231801.2"/>
</dbReference>
<dbReference type="Pfam" id="PF08241">
    <property type="entry name" value="Methyltransf_11"/>
    <property type="match status" value="1"/>
</dbReference>
<dbReference type="Proteomes" id="UP001165740">
    <property type="component" value="Chromosome 6"/>
</dbReference>
<sequence length="220" mass="24841">MESIYSHLRKEHHKVPCSQETHIDLCIEDYNKPGNARKFEENARVMLYRAPMYCAKLLAEILSDTLKNVKILDVASGPGQVGSELYKVGFRNVHALDGSWAMLEACRQKKVYSDYLCCIIEEYGAVPVDDGFYDAVVTSGAVLEHHLPASSQSEFARITRPGGYCVISYSSDVTVTEYGKAWQAESKRLEEADIWKVHCKVVIPDYYKNLSGFVDIFKVL</sequence>
<dbReference type="Gene3D" id="3.40.50.150">
    <property type="entry name" value="Vaccinia Virus protein VP39"/>
    <property type="match status" value="1"/>
</dbReference>
<dbReference type="GO" id="GO:0008757">
    <property type="term" value="F:S-adenosylmethionine-dependent methyltransferase activity"/>
    <property type="evidence" value="ECO:0007669"/>
    <property type="project" value="InterPro"/>
</dbReference>
<proteinExistence type="predicted"/>
<dbReference type="InterPro" id="IPR013216">
    <property type="entry name" value="Methyltransf_11"/>
</dbReference>
<dbReference type="VEuPathDB" id="VectorBase:BGLAX_030673"/>
<dbReference type="KEGG" id="bgt:106071645"/>
<dbReference type="OrthoDB" id="3647at2759"/>
<evidence type="ECO:0000313" key="4">
    <source>
        <dbReference type="Proteomes" id="UP001165740"/>
    </source>
</evidence>
<dbReference type="EnsemblMetazoa" id="BGLB028542-RA">
    <property type="protein sequence ID" value="BGLB028542-PA"/>
    <property type="gene ID" value="BGLB028542"/>
</dbReference>
<evidence type="ECO:0000313" key="5">
    <source>
        <dbReference type="RefSeq" id="XP_013087255.1"/>
    </source>
</evidence>
<dbReference type="PANTHER" id="PTHR43591:SF101">
    <property type="entry name" value="METHYLTRANSFERASE-LIKE PROTEIN 27"/>
    <property type="match status" value="1"/>
</dbReference>
<gene>
    <name evidence="2" type="primary">106071645</name>
    <name evidence="5" type="synonym">LOC106071645</name>
</gene>
<keyword evidence="4" id="KW-1185">Reference proteome</keyword>
<dbReference type="SUPFAM" id="SSF53335">
    <property type="entry name" value="S-adenosyl-L-methionine-dependent methyltransferases"/>
    <property type="match status" value="1"/>
</dbReference>
<dbReference type="STRING" id="6526.A0A2C9L9V5"/>
<protein>
    <submittedName>
        <fullName evidence="5">Methyltransferase-like protein 27</fullName>
    </submittedName>
</protein>
<organism evidence="2 3">
    <name type="scientific">Biomphalaria glabrata</name>
    <name type="common">Bloodfluke planorb</name>
    <name type="synonym">Freshwater snail</name>
    <dbReference type="NCBI Taxonomy" id="6526"/>
    <lineage>
        <taxon>Eukaryota</taxon>
        <taxon>Metazoa</taxon>
        <taxon>Spiralia</taxon>
        <taxon>Lophotrochozoa</taxon>
        <taxon>Mollusca</taxon>
        <taxon>Gastropoda</taxon>
        <taxon>Heterobranchia</taxon>
        <taxon>Euthyneura</taxon>
        <taxon>Panpulmonata</taxon>
        <taxon>Hygrophila</taxon>
        <taxon>Lymnaeoidea</taxon>
        <taxon>Planorbidae</taxon>
        <taxon>Biomphalaria</taxon>
    </lineage>
</organism>
<dbReference type="CDD" id="cd02440">
    <property type="entry name" value="AdoMet_MTases"/>
    <property type="match status" value="1"/>
</dbReference>
<dbReference type="Proteomes" id="UP000076420">
    <property type="component" value="Unassembled WGS sequence"/>
</dbReference>
<dbReference type="AlphaFoldDB" id="A0A2C9L9V5"/>
<reference evidence="5" key="2">
    <citation type="submission" date="2025-04" db="UniProtKB">
        <authorList>
            <consortium name="RefSeq"/>
        </authorList>
    </citation>
    <scope>IDENTIFICATION</scope>
</reference>
<feature type="domain" description="Methyltransferase type 11" evidence="1">
    <location>
        <begin position="72"/>
        <end position="167"/>
    </location>
</feature>
<name>A0A2C9L9V5_BIOGL</name>
<accession>A0A2C9L9V5</accession>
<evidence type="ECO:0000313" key="3">
    <source>
        <dbReference type="Proteomes" id="UP000076420"/>
    </source>
</evidence>